<dbReference type="GeneID" id="134290936"/>
<evidence type="ECO:0008006" key="4">
    <source>
        <dbReference type="Google" id="ProtNLM"/>
    </source>
</evidence>
<dbReference type="RefSeq" id="XP_062714153.1">
    <property type="nucleotide sequence ID" value="XM_062858169.1"/>
</dbReference>
<dbReference type="InterPro" id="IPR012337">
    <property type="entry name" value="RNaseH-like_sf"/>
</dbReference>
<reference evidence="2" key="2">
    <citation type="submission" date="2025-05" db="UniProtKB">
        <authorList>
            <consortium name="EnsemblMetazoa"/>
        </authorList>
    </citation>
    <scope>IDENTIFICATION</scope>
    <source>
        <strain evidence="2">Foshan</strain>
    </source>
</reference>
<dbReference type="PANTHER" id="PTHR37984">
    <property type="entry name" value="PROTEIN CBG26694"/>
    <property type="match status" value="1"/>
</dbReference>
<dbReference type="Gene3D" id="3.30.420.10">
    <property type="entry name" value="Ribonuclease H-like superfamily/Ribonuclease H"/>
    <property type="match status" value="1"/>
</dbReference>
<dbReference type="InterPro" id="IPR036397">
    <property type="entry name" value="RNaseH_sf"/>
</dbReference>
<sequence length="213" mass="24623">MRQASRPWQIISIDYVGPLPRSRKGYQHLLANPVERVNRTINSAIRTYVREDQRLWDTKLPEIEMILNTSKHTSTGFTPYFITHGSELSESGNDHRLSRHDETPSEEEREKERKENFTRIYEIVKNNLIKAHESSTKHYNLRSRRFSKSFSVGQLVYRKNMKPSSAAENYNSKYGPQYLPCKVKAKVGSSSYDLEDLAGKALGIWPAIHLKPG</sequence>
<evidence type="ECO:0000256" key="1">
    <source>
        <dbReference type="SAM" id="MobiDB-lite"/>
    </source>
</evidence>
<proteinExistence type="predicted"/>
<evidence type="ECO:0000313" key="3">
    <source>
        <dbReference type="Proteomes" id="UP000069940"/>
    </source>
</evidence>
<dbReference type="PANTHER" id="PTHR37984:SF5">
    <property type="entry name" value="PROTEIN NYNRIN-LIKE"/>
    <property type="match status" value="1"/>
</dbReference>
<evidence type="ECO:0000313" key="2">
    <source>
        <dbReference type="EnsemblMetazoa" id="AALFPA23_015296.P22203"/>
    </source>
</evidence>
<organism evidence="2 3">
    <name type="scientific">Aedes albopictus</name>
    <name type="common">Asian tiger mosquito</name>
    <name type="synonym">Stegomyia albopicta</name>
    <dbReference type="NCBI Taxonomy" id="7160"/>
    <lineage>
        <taxon>Eukaryota</taxon>
        <taxon>Metazoa</taxon>
        <taxon>Ecdysozoa</taxon>
        <taxon>Arthropoda</taxon>
        <taxon>Hexapoda</taxon>
        <taxon>Insecta</taxon>
        <taxon>Pterygota</taxon>
        <taxon>Neoptera</taxon>
        <taxon>Endopterygota</taxon>
        <taxon>Diptera</taxon>
        <taxon>Nematocera</taxon>
        <taxon>Culicoidea</taxon>
        <taxon>Culicidae</taxon>
        <taxon>Culicinae</taxon>
        <taxon>Aedini</taxon>
        <taxon>Aedes</taxon>
        <taxon>Stegomyia</taxon>
    </lineage>
</organism>
<dbReference type="Proteomes" id="UP000069940">
    <property type="component" value="Unassembled WGS sequence"/>
</dbReference>
<dbReference type="InterPro" id="IPR050951">
    <property type="entry name" value="Retrovirus_Pol_polyprotein"/>
</dbReference>
<protein>
    <recommendedName>
        <fullName evidence="4">Integrase catalytic domain-containing protein</fullName>
    </recommendedName>
</protein>
<keyword evidence="3" id="KW-1185">Reference proteome</keyword>
<feature type="compositionally biased region" description="Basic and acidic residues" evidence="1">
    <location>
        <begin position="92"/>
        <end position="114"/>
    </location>
</feature>
<dbReference type="EnsemblMetazoa" id="AALFPA23_015296.R22203">
    <property type="protein sequence ID" value="AALFPA23_015296.P22203"/>
    <property type="gene ID" value="AALFPA23_015296"/>
</dbReference>
<reference evidence="3" key="1">
    <citation type="journal article" date="2015" name="Proc. Natl. Acad. Sci. U.S.A.">
        <title>Genome sequence of the Asian Tiger mosquito, Aedes albopictus, reveals insights into its biology, genetics, and evolution.</title>
        <authorList>
            <person name="Chen X.G."/>
            <person name="Jiang X."/>
            <person name="Gu J."/>
            <person name="Xu M."/>
            <person name="Wu Y."/>
            <person name="Deng Y."/>
            <person name="Zhang C."/>
            <person name="Bonizzoni M."/>
            <person name="Dermauw W."/>
            <person name="Vontas J."/>
            <person name="Armbruster P."/>
            <person name="Huang X."/>
            <person name="Yang Y."/>
            <person name="Zhang H."/>
            <person name="He W."/>
            <person name="Peng H."/>
            <person name="Liu Y."/>
            <person name="Wu K."/>
            <person name="Chen J."/>
            <person name="Lirakis M."/>
            <person name="Topalis P."/>
            <person name="Van Leeuwen T."/>
            <person name="Hall A.B."/>
            <person name="Jiang X."/>
            <person name="Thorpe C."/>
            <person name="Mueller R.L."/>
            <person name="Sun C."/>
            <person name="Waterhouse R.M."/>
            <person name="Yan G."/>
            <person name="Tu Z.J."/>
            <person name="Fang X."/>
            <person name="James A.A."/>
        </authorList>
    </citation>
    <scope>NUCLEOTIDE SEQUENCE [LARGE SCALE GENOMIC DNA]</scope>
    <source>
        <strain evidence="3">Foshan</strain>
    </source>
</reference>
<dbReference type="SUPFAM" id="SSF53098">
    <property type="entry name" value="Ribonuclease H-like"/>
    <property type="match status" value="1"/>
</dbReference>
<accession>A0ABM1Z5K4</accession>
<name>A0ABM1Z5K4_AEDAL</name>
<feature type="region of interest" description="Disordered" evidence="1">
    <location>
        <begin position="84"/>
        <end position="114"/>
    </location>
</feature>